<gene>
    <name evidence="2" type="ORF">OVA965_LOCUS39259</name>
    <name evidence="3" type="ORF">TMI583_LOCUS40538</name>
</gene>
<keyword evidence="1" id="KW-0472">Membrane</keyword>
<comment type="caution">
    <text evidence="2">The sequence shown here is derived from an EMBL/GenBank/DDBJ whole genome shotgun (WGS) entry which is preliminary data.</text>
</comment>
<evidence type="ECO:0000313" key="2">
    <source>
        <dbReference type="EMBL" id="CAF1550296.1"/>
    </source>
</evidence>
<dbReference type="Proteomes" id="UP000682733">
    <property type="component" value="Unassembled WGS sequence"/>
</dbReference>
<feature type="non-terminal residue" evidence="2">
    <location>
        <position position="1"/>
    </location>
</feature>
<dbReference type="Proteomes" id="UP000677228">
    <property type="component" value="Unassembled WGS sequence"/>
</dbReference>
<keyword evidence="1" id="KW-0812">Transmembrane</keyword>
<protein>
    <submittedName>
        <fullName evidence="2">Uncharacterized protein</fullName>
    </submittedName>
</protein>
<dbReference type="AlphaFoldDB" id="A0A8S2FTF0"/>
<evidence type="ECO:0000313" key="4">
    <source>
        <dbReference type="Proteomes" id="UP000677228"/>
    </source>
</evidence>
<evidence type="ECO:0000313" key="3">
    <source>
        <dbReference type="EMBL" id="CAF4340305.1"/>
    </source>
</evidence>
<proteinExistence type="predicted"/>
<organism evidence="2 4">
    <name type="scientific">Didymodactylos carnosus</name>
    <dbReference type="NCBI Taxonomy" id="1234261"/>
    <lineage>
        <taxon>Eukaryota</taxon>
        <taxon>Metazoa</taxon>
        <taxon>Spiralia</taxon>
        <taxon>Gnathifera</taxon>
        <taxon>Rotifera</taxon>
        <taxon>Eurotatoria</taxon>
        <taxon>Bdelloidea</taxon>
        <taxon>Philodinida</taxon>
        <taxon>Philodinidae</taxon>
        <taxon>Didymodactylos</taxon>
    </lineage>
</organism>
<keyword evidence="1" id="KW-1133">Transmembrane helix</keyword>
<reference evidence="2" key="1">
    <citation type="submission" date="2021-02" db="EMBL/GenBank/DDBJ databases">
        <authorList>
            <person name="Nowell W R."/>
        </authorList>
    </citation>
    <scope>NUCLEOTIDE SEQUENCE</scope>
</reference>
<sequence length="179" mass="20267">LFESTAKGSKDLESKGYVSSHEQQIVKEHSSTHLPPAYETELSALQLCCQHRTHCFIYNLFGFIQGVLLGIIFCFIFYKTIFTSSDISMTKFDHAFKFGMLMGCLKGGYRALRCIYNSFRARLYVSKNKLILKQASAGIGIDLPENQDGTRPGIPAGCGFEFPYHSLLFMAFLSWYLLK</sequence>
<evidence type="ECO:0000256" key="1">
    <source>
        <dbReference type="SAM" id="Phobius"/>
    </source>
</evidence>
<dbReference type="EMBL" id="CAJOBA010062757">
    <property type="protein sequence ID" value="CAF4340305.1"/>
    <property type="molecule type" value="Genomic_DNA"/>
</dbReference>
<name>A0A8S2FTF0_9BILA</name>
<dbReference type="EMBL" id="CAJNOK010040306">
    <property type="protein sequence ID" value="CAF1550296.1"/>
    <property type="molecule type" value="Genomic_DNA"/>
</dbReference>
<feature type="transmembrane region" description="Helical" evidence="1">
    <location>
        <begin position="56"/>
        <end position="78"/>
    </location>
</feature>
<accession>A0A8S2FTF0</accession>